<dbReference type="InterPro" id="IPR032979">
    <property type="entry name" value="ENGase"/>
</dbReference>
<evidence type="ECO:0000313" key="11">
    <source>
        <dbReference type="EMBL" id="AEO34472.1"/>
    </source>
</evidence>
<evidence type="ECO:0000256" key="8">
    <source>
        <dbReference type="ARBA" id="ARBA00054935"/>
    </source>
</evidence>
<dbReference type="Pfam" id="PF03644">
    <property type="entry name" value="Glyco_hydro_85"/>
    <property type="match status" value="1"/>
</dbReference>
<evidence type="ECO:0000259" key="10">
    <source>
        <dbReference type="Pfam" id="PF03644"/>
    </source>
</evidence>
<name>G3MLV4_AMBMU</name>
<dbReference type="EMBL" id="JO842855">
    <property type="protein sequence ID" value="AEO34472.1"/>
    <property type="molecule type" value="mRNA"/>
</dbReference>
<dbReference type="Gene3D" id="2.60.120.260">
    <property type="entry name" value="Galactose-binding domain-like"/>
    <property type="match status" value="1"/>
</dbReference>
<evidence type="ECO:0000256" key="3">
    <source>
        <dbReference type="ARBA" id="ARBA00012566"/>
    </source>
</evidence>
<feature type="domain" description="Cytosolic endo-beta-N-acetylglucosaminidase TIM barrel" evidence="10">
    <location>
        <begin position="52"/>
        <end position="326"/>
    </location>
</feature>
<evidence type="ECO:0000256" key="6">
    <source>
        <dbReference type="ARBA" id="ARBA00023295"/>
    </source>
</evidence>
<keyword evidence="4" id="KW-0963">Cytoplasm</keyword>
<dbReference type="PANTHER" id="PTHR13246">
    <property type="entry name" value="ENDO BETA N-ACETYLGLUCOSAMINIDASE"/>
    <property type="match status" value="1"/>
</dbReference>
<organism evidence="11">
    <name type="scientific">Amblyomma maculatum</name>
    <name type="common">Gulf Coast tick</name>
    <dbReference type="NCBI Taxonomy" id="34609"/>
    <lineage>
        <taxon>Eukaryota</taxon>
        <taxon>Metazoa</taxon>
        <taxon>Ecdysozoa</taxon>
        <taxon>Arthropoda</taxon>
        <taxon>Chelicerata</taxon>
        <taxon>Arachnida</taxon>
        <taxon>Acari</taxon>
        <taxon>Parasitiformes</taxon>
        <taxon>Ixodida</taxon>
        <taxon>Ixodoidea</taxon>
        <taxon>Ixodidae</taxon>
        <taxon>Amblyomminae</taxon>
        <taxon>Amblyomma</taxon>
    </lineage>
</organism>
<dbReference type="InterPro" id="IPR005201">
    <property type="entry name" value="TIM_ENGase"/>
</dbReference>
<evidence type="ECO:0000256" key="4">
    <source>
        <dbReference type="ARBA" id="ARBA00022490"/>
    </source>
</evidence>
<dbReference type="FunFam" id="3.20.20.80:FF:000043">
    <property type="entry name" value="cytosolic endo-beta-N-acetylglucosaminidase"/>
    <property type="match status" value="1"/>
</dbReference>
<dbReference type="Gene3D" id="3.20.20.80">
    <property type="entry name" value="Glycosidases"/>
    <property type="match status" value="1"/>
</dbReference>
<dbReference type="AlphaFoldDB" id="G3MLV4"/>
<evidence type="ECO:0000256" key="1">
    <source>
        <dbReference type="ARBA" id="ARBA00004514"/>
    </source>
</evidence>
<comment type="catalytic activity">
    <reaction evidence="7">
        <text>an N(4)-(oligosaccharide-(1-&gt;3)-[oligosaccharide-(1-&gt;6)]-beta-D-Man-(1-&gt;4)-beta-D-GlcNAc-(1-&gt;4)-alpha-D-GlcNAc)-L-asparaginyl-[protein] + H2O = an oligosaccharide-(1-&gt;3)-[oligosaccharide-(1-&gt;6)]-beta-D-Man-(1-&gt;4)-D-GlcNAc + N(4)-(N-acetyl-beta-D-glucosaminyl)-L-asparaginyl-[protein]</text>
        <dbReference type="Rhea" id="RHEA:73067"/>
        <dbReference type="Rhea" id="RHEA-COMP:12603"/>
        <dbReference type="Rhea" id="RHEA-COMP:18176"/>
        <dbReference type="ChEBI" id="CHEBI:15377"/>
        <dbReference type="ChEBI" id="CHEBI:132248"/>
        <dbReference type="ChEBI" id="CHEBI:192714"/>
        <dbReference type="ChEBI" id="CHEBI:192715"/>
        <dbReference type="EC" id="3.2.1.96"/>
    </reaction>
</comment>
<comment type="function">
    <text evidence="8">Endoglycosidase that releases N-glycans from glycoproteins by cleaving the beta-1,4-glycosidic bond in the N,N'-diacetylchitobiose core. Involved in the processing of free oligosaccharides in the cytosol.</text>
</comment>
<dbReference type="EC" id="3.2.1.96" evidence="3"/>
<dbReference type="GO" id="GO:0005829">
    <property type="term" value="C:cytosol"/>
    <property type="evidence" value="ECO:0007669"/>
    <property type="project" value="UniProtKB-SubCell"/>
</dbReference>
<evidence type="ECO:0000256" key="9">
    <source>
        <dbReference type="ARBA" id="ARBA00072457"/>
    </source>
</evidence>
<protein>
    <recommendedName>
        <fullName evidence="9">Cytosolic endo-beta-N-acetylglucosaminidase</fullName>
        <ecNumber evidence="3">3.2.1.96</ecNumber>
    </recommendedName>
</protein>
<dbReference type="GO" id="GO:0033925">
    <property type="term" value="F:mannosyl-glycoprotein endo-beta-N-acetylglucosaminidase activity"/>
    <property type="evidence" value="ECO:0007669"/>
    <property type="project" value="UniProtKB-EC"/>
</dbReference>
<proteinExistence type="evidence at transcript level"/>
<comment type="subcellular location">
    <subcellularLocation>
        <location evidence="1">Cytoplasm</location>
        <location evidence="1">Cytosol</location>
    </subcellularLocation>
</comment>
<evidence type="ECO:0000256" key="7">
    <source>
        <dbReference type="ARBA" id="ARBA00034414"/>
    </source>
</evidence>
<keyword evidence="5" id="KW-0378">Hydrolase</keyword>
<comment type="similarity">
    <text evidence="2">Belongs to the glycosyl hydrolase 85 family.</text>
</comment>
<sequence>MSDREIAPLKTLEELLGFEKPLLCSVEPLRDVRRGKPDDPKILFCHDMMGGYLEDRFIHGCGKSDSYRFHHWHLIDSFVYFSHYLVTIPPPGWISAGHKHGVKVLGTFIVESDPGTKVLNEIWEANLVSKVASQLALVAALYKFDGWLINIESEMDKNCGPFLLEFLKAVTTETHRSVPGSLVIWYDSVLLDGKLDWQNELNEKNASFFDLCDGIFLNYAWTEEMLLKSAGHAGTRKSDVYVGIDVFARKTKYSGGYETFKAVEVARKHGLSSAIFAAGWVYETQGKKDFATNQCRFWDFPEHCCPEWRVTTLPLCTSFCQGFGEKLFKAGEVVRPIAWFDLSRQQLQPRDQGHSLCDGCGVAEVCTEWAYNGGGCLLLRFTPDPAKPKASPYFRLFTCDIPLGSLSVSYTFQVYPGCSKMLDIALILNVRTASGEKQQLSLGVTVSVPGDGVLEAK</sequence>
<dbReference type="CDD" id="cd06547">
    <property type="entry name" value="GH85_ENGase"/>
    <property type="match status" value="1"/>
</dbReference>
<dbReference type="PANTHER" id="PTHR13246:SF1">
    <property type="entry name" value="CYTOSOLIC ENDO-BETA-N-ACETYLGLUCOSAMINIDASE"/>
    <property type="match status" value="1"/>
</dbReference>
<reference evidence="11" key="1">
    <citation type="journal article" date="2011" name="PLoS ONE">
        <title>A deep insight into the sialotranscriptome of the gulf coast tick, Amblyomma maculatum.</title>
        <authorList>
            <person name="Karim S."/>
            <person name="Singh P."/>
            <person name="Ribeiro J.M."/>
        </authorList>
    </citation>
    <scope>NUCLEOTIDE SEQUENCE</scope>
    <source>
        <tissue evidence="11">Salivary gland</tissue>
    </source>
</reference>
<evidence type="ECO:0000256" key="5">
    <source>
        <dbReference type="ARBA" id="ARBA00022801"/>
    </source>
</evidence>
<accession>G3MLV4</accession>
<keyword evidence="6" id="KW-0326">Glycosidase</keyword>
<evidence type="ECO:0000256" key="2">
    <source>
        <dbReference type="ARBA" id="ARBA00007849"/>
    </source>
</evidence>